<dbReference type="OrthoDB" id="443402at2759"/>
<dbReference type="InterPro" id="IPR056884">
    <property type="entry name" value="NPHP3-like_N"/>
</dbReference>
<proteinExistence type="predicted"/>
<evidence type="ECO:0000256" key="2">
    <source>
        <dbReference type="SAM" id="Coils"/>
    </source>
</evidence>
<reference evidence="4 5" key="1">
    <citation type="journal article" date="2021" name="Nat. Commun.">
        <title>Genetic determinants of endophytism in the Arabidopsis root mycobiome.</title>
        <authorList>
            <person name="Mesny F."/>
            <person name="Miyauchi S."/>
            <person name="Thiergart T."/>
            <person name="Pickel B."/>
            <person name="Atanasova L."/>
            <person name="Karlsson M."/>
            <person name="Huettel B."/>
            <person name="Barry K.W."/>
            <person name="Haridas S."/>
            <person name="Chen C."/>
            <person name="Bauer D."/>
            <person name="Andreopoulos W."/>
            <person name="Pangilinan J."/>
            <person name="LaButti K."/>
            <person name="Riley R."/>
            <person name="Lipzen A."/>
            <person name="Clum A."/>
            <person name="Drula E."/>
            <person name="Henrissat B."/>
            <person name="Kohler A."/>
            <person name="Grigoriev I.V."/>
            <person name="Martin F.M."/>
            <person name="Hacquard S."/>
        </authorList>
    </citation>
    <scope>NUCLEOTIDE SEQUENCE [LARGE SCALE GENOMIC DNA]</scope>
    <source>
        <strain evidence="4 5">MPI-CAGE-CH-0241</strain>
    </source>
</reference>
<dbReference type="Gene3D" id="3.40.50.300">
    <property type="entry name" value="P-loop containing nucleotide triphosphate hydrolases"/>
    <property type="match status" value="1"/>
</dbReference>
<dbReference type="PANTHER" id="PTHR10039">
    <property type="entry name" value="AMELOGENIN"/>
    <property type="match status" value="1"/>
</dbReference>
<dbReference type="Pfam" id="PF24883">
    <property type="entry name" value="NPHP3_N"/>
    <property type="match status" value="1"/>
</dbReference>
<dbReference type="Proteomes" id="UP000777438">
    <property type="component" value="Unassembled WGS sequence"/>
</dbReference>
<feature type="domain" description="Nephrocystin 3-like N-terminal" evidence="3">
    <location>
        <begin position="288"/>
        <end position="457"/>
    </location>
</feature>
<name>A0A9P8WAP7_9HYPO</name>
<dbReference type="PANTHER" id="PTHR10039:SF5">
    <property type="entry name" value="NACHT DOMAIN-CONTAINING PROTEIN"/>
    <property type="match status" value="1"/>
</dbReference>
<keyword evidence="1" id="KW-0677">Repeat</keyword>
<keyword evidence="2" id="KW-0175">Coiled coil</keyword>
<accession>A0A9P8WAP7</accession>
<keyword evidence="5" id="KW-1185">Reference proteome</keyword>
<feature type="coiled-coil region" evidence="2">
    <location>
        <begin position="48"/>
        <end position="103"/>
    </location>
</feature>
<evidence type="ECO:0000259" key="3">
    <source>
        <dbReference type="Pfam" id="PF24883"/>
    </source>
</evidence>
<sequence length="936" mass="104889">MDPFSAISLAASLVAFLDFGGKLLSVTLRAYKSPSGNESRDVELSAIAKDLQHLTAQAERRLEELQRGNRTLSPSEEKLSSLCRDCQAAASQLLEALNDLKSKGSLRVDFPSLNGFLTALRRAWSSNKIVALEERLVEIRQQIVVAALVCVWEEAKISGQQNLLVRERLERILSTVSNVDKTTTSFAEELAHIPTGGSEDMKKARKNVIEALGEPDKPFGMERDASITPDGVTEHPQSRSIQHIILDNLNFQGINNREDAIPGAYQATFEWIFRKTEVSNNAESRDLASFTSWLEKDTNDVFWITGKPGSGKSTLMKYIGHHPSLLKSLNIWADGLPLLCASFYFWSAGNDLQKSLEGLWRTILHQGLSAHPELISKVAPRRWWILRILGTNVTFPGWTLQEIKKCFHALAAENGKSLRLALFIDGLDEFSGDHKSITEFIGQLSNECRVKFCVTSRPWNVFADAFRQYPSIKMQDLTKKDIEVFIQKQFENSQGFQELRTVFPQETDKILEELGLKAEGVFLWVNLVVRSLLEMLREDPRLSLIRQTLSDLPTDLELLYNAIWRSIDDSKIGNSSKLFQLAMTLDVGADGQPGHPTCDAVTIWLAFEADTPNQISRPLTADAEQGVRQLMTRILSSNTRGILEVSPMGRVNFLHRTARDWIQKPDEWNQVRSKSPSGFECNLMATKALALEMTRRESRIPANLQDFSAGICQILCYAGEVGDSDANTPKLVEVLDRLDMEVVTIANNMSYPQGHCLSGKQPNFVPVVGYSPAHWSSILYNRNETLSCSLLDLACLFAVLPYVKAKVSSDPFLLRSKNKAARLPLVGTAALGEYQTGLGMTRLSWYLMTVPYSRRLETVRFLLENGANPKHISGGQELANGDVHQFLAQRSKGRQVQQKEMQYWDGLAALLHQHWGPFRSLKGRLLRSSWGGSQHT</sequence>
<dbReference type="EMBL" id="JAGPYM010000007">
    <property type="protein sequence ID" value="KAH6892517.1"/>
    <property type="molecule type" value="Genomic_DNA"/>
</dbReference>
<gene>
    <name evidence="4" type="ORF">B0T10DRAFT_295178</name>
</gene>
<comment type="caution">
    <text evidence="4">The sequence shown here is derived from an EMBL/GenBank/DDBJ whole genome shotgun (WGS) entry which is preliminary data.</text>
</comment>
<evidence type="ECO:0000256" key="1">
    <source>
        <dbReference type="ARBA" id="ARBA00022737"/>
    </source>
</evidence>
<protein>
    <recommendedName>
        <fullName evidence="3">Nephrocystin 3-like N-terminal domain-containing protein</fullName>
    </recommendedName>
</protein>
<dbReference type="InterPro" id="IPR027417">
    <property type="entry name" value="P-loop_NTPase"/>
</dbReference>
<evidence type="ECO:0000313" key="4">
    <source>
        <dbReference type="EMBL" id="KAH6892517.1"/>
    </source>
</evidence>
<evidence type="ECO:0000313" key="5">
    <source>
        <dbReference type="Proteomes" id="UP000777438"/>
    </source>
</evidence>
<dbReference type="SUPFAM" id="SSF52540">
    <property type="entry name" value="P-loop containing nucleoside triphosphate hydrolases"/>
    <property type="match status" value="1"/>
</dbReference>
<dbReference type="AlphaFoldDB" id="A0A9P8WAP7"/>
<organism evidence="4 5">
    <name type="scientific">Thelonectria olida</name>
    <dbReference type="NCBI Taxonomy" id="1576542"/>
    <lineage>
        <taxon>Eukaryota</taxon>
        <taxon>Fungi</taxon>
        <taxon>Dikarya</taxon>
        <taxon>Ascomycota</taxon>
        <taxon>Pezizomycotina</taxon>
        <taxon>Sordariomycetes</taxon>
        <taxon>Hypocreomycetidae</taxon>
        <taxon>Hypocreales</taxon>
        <taxon>Nectriaceae</taxon>
        <taxon>Thelonectria</taxon>
    </lineage>
</organism>